<evidence type="ECO:0000313" key="6">
    <source>
        <dbReference type="EMBL" id="EPE26302.1"/>
    </source>
</evidence>
<keyword evidence="6" id="KW-0031">Aminopeptidase</keyword>
<dbReference type="OrthoDB" id="407146at2759"/>
<dbReference type="RefSeq" id="XP_008087621.1">
    <property type="nucleotide sequence ID" value="XM_008089430.1"/>
</dbReference>
<sequence>MGSQAEETPFDDNEITVLVTGFAETDLRVSEDAGRYLCDYIYYTSLSHLARRGEEKRVVFLHVPVEADETHIKTGVEATIELIRAIVESGMLKRMAEKGREVRTEEEEGMRRVHGVGEGKVEV</sequence>
<evidence type="ECO:0000256" key="2">
    <source>
        <dbReference type="ARBA" id="ARBA00022670"/>
    </source>
</evidence>
<proteinExistence type="inferred from homology"/>
<protein>
    <submittedName>
        <fullName evidence="6">Pyrrolidone carboxyl peptidase (Pyroglutamate aminopeptidase)</fullName>
    </submittedName>
</protein>
<dbReference type="GO" id="GO:0008234">
    <property type="term" value="F:cysteine-type peptidase activity"/>
    <property type="evidence" value="ECO:0007669"/>
    <property type="project" value="UniProtKB-KW"/>
</dbReference>
<accession>S3CIK5</accession>
<dbReference type="KEGG" id="glz:GLAREA_02214"/>
<keyword evidence="7" id="KW-1185">Reference proteome</keyword>
<dbReference type="InterPro" id="IPR036440">
    <property type="entry name" value="Peptidase_C15-like_sf"/>
</dbReference>
<evidence type="ECO:0000256" key="3">
    <source>
        <dbReference type="ARBA" id="ARBA00022801"/>
    </source>
</evidence>
<name>S3CIK5_GLAL2</name>
<dbReference type="Pfam" id="PF01470">
    <property type="entry name" value="Peptidase_C15"/>
    <property type="match status" value="1"/>
</dbReference>
<keyword evidence="3" id="KW-0378">Hydrolase</keyword>
<evidence type="ECO:0000256" key="4">
    <source>
        <dbReference type="ARBA" id="ARBA00022807"/>
    </source>
</evidence>
<dbReference type="AlphaFoldDB" id="S3CIK5"/>
<evidence type="ECO:0000256" key="5">
    <source>
        <dbReference type="SAM" id="MobiDB-lite"/>
    </source>
</evidence>
<dbReference type="PANTHER" id="PTHR23402:SF1">
    <property type="entry name" value="PYROGLUTAMYL-PEPTIDASE I"/>
    <property type="match status" value="1"/>
</dbReference>
<dbReference type="Gene3D" id="3.40.630.20">
    <property type="entry name" value="Peptidase C15, pyroglutamyl peptidase I-like"/>
    <property type="match status" value="1"/>
</dbReference>
<dbReference type="GeneID" id="19461272"/>
<dbReference type="PANTHER" id="PTHR23402">
    <property type="entry name" value="PROTEASE FAMILY C15 PYROGLUTAMYL-PEPTIDASE I-RELATED"/>
    <property type="match status" value="1"/>
</dbReference>
<dbReference type="GO" id="GO:0006508">
    <property type="term" value="P:proteolysis"/>
    <property type="evidence" value="ECO:0007669"/>
    <property type="project" value="UniProtKB-KW"/>
</dbReference>
<dbReference type="HOGENOM" id="CLU_2015510_0_0_1"/>
<dbReference type="Proteomes" id="UP000016922">
    <property type="component" value="Unassembled WGS sequence"/>
</dbReference>
<dbReference type="GO" id="GO:0004177">
    <property type="term" value="F:aminopeptidase activity"/>
    <property type="evidence" value="ECO:0007669"/>
    <property type="project" value="UniProtKB-KW"/>
</dbReference>
<keyword evidence="2" id="KW-0645">Protease</keyword>
<organism evidence="6 7">
    <name type="scientific">Glarea lozoyensis (strain ATCC 20868 / MF5171)</name>
    <dbReference type="NCBI Taxonomy" id="1116229"/>
    <lineage>
        <taxon>Eukaryota</taxon>
        <taxon>Fungi</taxon>
        <taxon>Dikarya</taxon>
        <taxon>Ascomycota</taxon>
        <taxon>Pezizomycotina</taxon>
        <taxon>Leotiomycetes</taxon>
        <taxon>Helotiales</taxon>
        <taxon>Helotiaceae</taxon>
        <taxon>Glarea</taxon>
    </lineage>
</organism>
<evidence type="ECO:0000313" key="7">
    <source>
        <dbReference type="Proteomes" id="UP000016922"/>
    </source>
</evidence>
<dbReference type="InterPro" id="IPR016125">
    <property type="entry name" value="Peptidase_C15-like"/>
</dbReference>
<keyword evidence="4" id="KW-0788">Thiol protease</keyword>
<evidence type="ECO:0000256" key="1">
    <source>
        <dbReference type="ARBA" id="ARBA00006641"/>
    </source>
</evidence>
<gene>
    <name evidence="6" type="ORF">GLAREA_02214</name>
</gene>
<comment type="similarity">
    <text evidence="1">Belongs to the peptidase C15 family.</text>
</comment>
<feature type="region of interest" description="Disordered" evidence="5">
    <location>
        <begin position="97"/>
        <end position="123"/>
    </location>
</feature>
<reference evidence="6 7" key="1">
    <citation type="journal article" date="2013" name="BMC Genomics">
        <title>Genomics-driven discovery of the pneumocandin biosynthetic gene cluster in the fungus Glarea lozoyensis.</title>
        <authorList>
            <person name="Chen L."/>
            <person name="Yue Q."/>
            <person name="Zhang X."/>
            <person name="Xiang M."/>
            <person name="Wang C."/>
            <person name="Li S."/>
            <person name="Che Y."/>
            <person name="Ortiz-Lopez F.J."/>
            <person name="Bills G.F."/>
            <person name="Liu X."/>
            <person name="An Z."/>
        </authorList>
    </citation>
    <scope>NUCLEOTIDE SEQUENCE [LARGE SCALE GENOMIC DNA]</scope>
    <source>
        <strain evidence="7">ATCC 20868 / MF5171</strain>
    </source>
</reference>
<dbReference type="EMBL" id="KE145371">
    <property type="protein sequence ID" value="EPE26302.1"/>
    <property type="molecule type" value="Genomic_DNA"/>
</dbReference>
<dbReference type="SUPFAM" id="SSF53182">
    <property type="entry name" value="Pyrrolidone carboxyl peptidase (pyroglutamate aminopeptidase)"/>
    <property type="match status" value="1"/>
</dbReference>